<comment type="caution">
    <text evidence="12">The sequence shown here is derived from an EMBL/GenBank/DDBJ whole genome shotgun (WGS) entry which is preliminary data.</text>
</comment>
<organism evidence="12 13">
    <name type="scientific">Aquibacillus salsiterrae</name>
    <dbReference type="NCBI Taxonomy" id="2950439"/>
    <lineage>
        <taxon>Bacteria</taxon>
        <taxon>Bacillati</taxon>
        <taxon>Bacillota</taxon>
        <taxon>Bacilli</taxon>
        <taxon>Bacillales</taxon>
        <taxon>Bacillaceae</taxon>
        <taxon>Aquibacillus</taxon>
    </lineage>
</organism>
<evidence type="ECO:0000256" key="5">
    <source>
        <dbReference type="ARBA" id="ARBA00058118"/>
    </source>
</evidence>
<feature type="binding site" evidence="8">
    <location>
        <begin position="71"/>
        <end position="74"/>
    </location>
    <ligand>
        <name>NADP(+)</name>
        <dbReference type="ChEBI" id="CHEBI:58349"/>
    </ligand>
</feature>
<proteinExistence type="inferred from homology"/>
<feature type="domain" description="Pyrroline-5-carboxylate reductase dimerisation" evidence="11">
    <location>
        <begin position="162"/>
        <end position="264"/>
    </location>
</feature>
<dbReference type="Pfam" id="PF14748">
    <property type="entry name" value="P5CR_dimer"/>
    <property type="match status" value="1"/>
</dbReference>
<evidence type="ECO:0000256" key="1">
    <source>
        <dbReference type="ARBA" id="ARBA00005525"/>
    </source>
</evidence>
<keyword evidence="13" id="KW-1185">Reference proteome</keyword>
<evidence type="ECO:0000256" key="6">
    <source>
        <dbReference type="HAMAP-Rule" id="MF_01925"/>
    </source>
</evidence>
<gene>
    <name evidence="6 12" type="primary">proC</name>
    <name evidence="12" type="ORF">NC799_09165</name>
</gene>
<dbReference type="GO" id="GO:0004735">
    <property type="term" value="F:pyrroline-5-carboxylate reductase activity"/>
    <property type="evidence" value="ECO:0007669"/>
    <property type="project" value="UniProtKB-UniRule"/>
</dbReference>
<evidence type="ECO:0000256" key="9">
    <source>
        <dbReference type="RuleBase" id="RU003903"/>
    </source>
</evidence>
<keyword evidence="6" id="KW-0963">Cytoplasm</keyword>
<dbReference type="PANTHER" id="PTHR11645">
    <property type="entry name" value="PYRROLINE-5-CARBOXYLATE REDUCTASE"/>
    <property type="match status" value="1"/>
</dbReference>
<comment type="subcellular location">
    <subcellularLocation>
        <location evidence="6">Cytoplasm</location>
    </subcellularLocation>
</comment>
<dbReference type="Pfam" id="PF03807">
    <property type="entry name" value="F420_oxidored"/>
    <property type="match status" value="1"/>
</dbReference>
<dbReference type="InterPro" id="IPR028939">
    <property type="entry name" value="P5C_Rdtase_cat_N"/>
</dbReference>
<comment type="pathway">
    <text evidence="6 9">Amino-acid biosynthesis; L-proline biosynthesis; L-proline from L-glutamate 5-semialdehyde: step 1/1.</text>
</comment>
<comment type="similarity">
    <text evidence="1 6 9">Belongs to the pyrroline-5-carboxylate reductase family.</text>
</comment>
<dbReference type="RefSeq" id="WP_272446152.1">
    <property type="nucleotide sequence ID" value="NZ_JAMQKC010000006.1"/>
</dbReference>
<keyword evidence="2 6" id="KW-0641">Proline biosynthesis</keyword>
<dbReference type="SUPFAM" id="SSF51735">
    <property type="entry name" value="NAD(P)-binding Rossmann-fold domains"/>
    <property type="match status" value="1"/>
</dbReference>
<dbReference type="InterPro" id="IPR053790">
    <property type="entry name" value="P5CR-like_CS"/>
</dbReference>
<evidence type="ECO:0000256" key="8">
    <source>
        <dbReference type="PIRSR" id="PIRSR000193-1"/>
    </source>
</evidence>
<dbReference type="SUPFAM" id="SSF48179">
    <property type="entry name" value="6-phosphogluconate dehydrogenase C-terminal domain-like"/>
    <property type="match status" value="1"/>
</dbReference>
<comment type="catalytic activity">
    <reaction evidence="6 9">
        <text>L-proline + NADP(+) = (S)-1-pyrroline-5-carboxylate + NADPH + 2 H(+)</text>
        <dbReference type="Rhea" id="RHEA:14109"/>
        <dbReference type="ChEBI" id="CHEBI:15378"/>
        <dbReference type="ChEBI" id="CHEBI:17388"/>
        <dbReference type="ChEBI" id="CHEBI:57783"/>
        <dbReference type="ChEBI" id="CHEBI:58349"/>
        <dbReference type="ChEBI" id="CHEBI:60039"/>
        <dbReference type="EC" id="1.5.1.2"/>
    </reaction>
</comment>
<feature type="domain" description="Pyrroline-5-carboxylate reductase catalytic N-terminal" evidence="10">
    <location>
        <begin position="10"/>
        <end position="99"/>
    </location>
</feature>
<evidence type="ECO:0000313" key="13">
    <source>
        <dbReference type="Proteomes" id="UP001145069"/>
    </source>
</evidence>
<dbReference type="PANTHER" id="PTHR11645:SF49">
    <property type="entry name" value="PYRROLINE-5-CARBOXYLATE REDUCTASE 1"/>
    <property type="match status" value="1"/>
</dbReference>
<evidence type="ECO:0000259" key="11">
    <source>
        <dbReference type="Pfam" id="PF14748"/>
    </source>
</evidence>
<dbReference type="Gene3D" id="3.40.50.720">
    <property type="entry name" value="NAD(P)-binding Rossmann-like Domain"/>
    <property type="match status" value="1"/>
</dbReference>
<dbReference type="AlphaFoldDB" id="A0A9X3WC66"/>
<accession>A0A9X3WC66</accession>
<dbReference type="FunFam" id="1.10.3730.10:FF:000001">
    <property type="entry name" value="Pyrroline-5-carboxylate reductase"/>
    <property type="match status" value="1"/>
</dbReference>
<name>A0A9X3WC66_9BACI</name>
<dbReference type="EC" id="1.5.1.2" evidence="6 7"/>
<protein>
    <recommendedName>
        <fullName evidence="6 7">Pyrroline-5-carboxylate reductase</fullName>
        <shortName evidence="6">P5C reductase</shortName>
        <shortName evidence="6">P5CR</shortName>
        <ecNumber evidence="6 7">1.5.1.2</ecNumber>
    </recommendedName>
    <alternativeName>
        <fullName evidence="6">PCA reductase</fullName>
    </alternativeName>
</protein>
<dbReference type="Proteomes" id="UP001145069">
    <property type="component" value="Unassembled WGS sequence"/>
</dbReference>
<dbReference type="Gene3D" id="1.10.3730.10">
    <property type="entry name" value="ProC C-terminal domain-like"/>
    <property type="match status" value="1"/>
</dbReference>
<evidence type="ECO:0000256" key="3">
    <source>
        <dbReference type="ARBA" id="ARBA00022857"/>
    </source>
</evidence>
<dbReference type="PIRSF" id="PIRSF000193">
    <property type="entry name" value="Pyrrol-5-carb_rd"/>
    <property type="match status" value="1"/>
</dbReference>
<dbReference type="InterPro" id="IPR000304">
    <property type="entry name" value="Pyrroline-COOH_reductase"/>
</dbReference>
<evidence type="ECO:0000256" key="2">
    <source>
        <dbReference type="ARBA" id="ARBA00022650"/>
    </source>
</evidence>
<keyword evidence="6 9" id="KW-0028">Amino-acid biosynthesis</keyword>
<evidence type="ECO:0000259" key="10">
    <source>
        <dbReference type="Pfam" id="PF03807"/>
    </source>
</evidence>
<comment type="catalytic activity">
    <reaction evidence="6">
        <text>L-proline + NAD(+) = (S)-1-pyrroline-5-carboxylate + NADH + 2 H(+)</text>
        <dbReference type="Rhea" id="RHEA:14105"/>
        <dbReference type="ChEBI" id="CHEBI:15378"/>
        <dbReference type="ChEBI" id="CHEBI:17388"/>
        <dbReference type="ChEBI" id="CHEBI:57540"/>
        <dbReference type="ChEBI" id="CHEBI:57945"/>
        <dbReference type="ChEBI" id="CHEBI:60039"/>
        <dbReference type="EC" id="1.5.1.2"/>
    </reaction>
</comment>
<feature type="binding site" evidence="8">
    <location>
        <begin position="11"/>
        <end position="16"/>
    </location>
    <ligand>
        <name>NADP(+)</name>
        <dbReference type="ChEBI" id="CHEBI:58349"/>
    </ligand>
</feature>
<dbReference type="InterPro" id="IPR036291">
    <property type="entry name" value="NAD(P)-bd_dom_sf"/>
</dbReference>
<dbReference type="PROSITE" id="PS00521">
    <property type="entry name" value="P5CR"/>
    <property type="match status" value="1"/>
</dbReference>
<dbReference type="InterPro" id="IPR029036">
    <property type="entry name" value="P5CR_dimer"/>
</dbReference>
<evidence type="ECO:0000313" key="12">
    <source>
        <dbReference type="EMBL" id="MDC3417092.1"/>
    </source>
</evidence>
<keyword evidence="4 6" id="KW-0560">Oxidoreductase</keyword>
<dbReference type="NCBIfam" id="TIGR00112">
    <property type="entry name" value="proC"/>
    <property type="match status" value="1"/>
</dbReference>
<dbReference type="EMBL" id="JAMQKC010000006">
    <property type="protein sequence ID" value="MDC3417092.1"/>
    <property type="molecule type" value="Genomic_DNA"/>
</dbReference>
<comment type="function">
    <text evidence="5 6">Catalyzes the reduction of 1-pyrroline-5-carboxylate (PCA) to L-proline.</text>
</comment>
<dbReference type="InterPro" id="IPR008927">
    <property type="entry name" value="6-PGluconate_DH-like_C_sf"/>
</dbReference>
<sequence length="267" mass="28366">MENKTIKTLFIGAGRMAQAMISQLVKDTRFEITVTNSGNQKRLTDVKEIYEVSVATAWTDVIEDSDVVVLAIPPDAHPAILGEISPLIKGQLVITVAAGIRPSWLEERLPDKTAVAWVMPNTAAEVGQSSTPTAVGNYVTPAQKEVLEALLSNIGTFEIVTEEQVKALTAITGSAPAFVYKIAQALVETGLKSGITVSQANHLVAQMILGSASMLKTGKSPEELIDQVATPGGSTAEGLRVLDENNTKEIIATAIQACRDKANQSDN</sequence>
<evidence type="ECO:0000256" key="4">
    <source>
        <dbReference type="ARBA" id="ARBA00023002"/>
    </source>
</evidence>
<dbReference type="GO" id="GO:0055129">
    <property type="term" value="P:L-proline biosynthetic process"/>
    <property type="evidence" value="ECO:0007669"/>
    <property type="project" value="UniProtKB-UniRule"/>
</dbReference>
<reference evidence="12" key="1">
    <citation type="submission" date="2022-06" db="EMBL/GenBank/DDBJ databases">
        <title>Aquibacillus sp. a new bacterium isolated from soil saline samples.</title>
        <authorList>
            <person name="Galisteo C."/>
            <person name="De La Haba R."/>
            <person name="Sanchez-Porro C."/>
            <person name="Ventosa A."/>
        </authorList>
    </citation>
    <scope>NUCLEOTIDE SEQUENCE</scope>
    <source>
        <strain evidence="12">3ASR75-54</strain>
    </source>
</reference>
<evidence type="ECO:0000256" key="7">
    <source>
        <dbReference type="NCBIfam" id="TIGR00112"/>
    </source>
</evidence>
<keyword evidence="3 6" id="KW-0521">NADP</keyword>
<dbReference type="HAMAP" id="MF_01925">
    <property type="entry name" value="P5C_reductase"/>
    <property type="match status" value="1"/>
</dbReference>
<dbReference type="GO" id="GO:0005737">
    <property type="term" value="C:cytoplasm"/>
    <property type="evidence" value="ECO:0007669"/>
    <property type="project" value="UniProtKB-SubCell"/>
</dbReference>